<dbReference type="InterPro" id="IPR002110">
    <property type="entry name" value="Ankyrin_rpt"/>
</dbReference>
<feature type="compositionally biased region" description="Basic and acidic residues" evidence="2">
    <location>
        <begin position="32"/>
        <end position="42"/>
    </location>
</feature>
<evidence type="ECO:0000313" key="3">
    <source>
        <dbReference type="EMBL" id="RZC22684.1"/>
    </source>
</evidence>
<dbReference type="PRINTS" id="PR01415">
    <property type="entry name" value="ANKYRIN"/>
</dbReference>
<feature type="non-terminal residue" evidence="3">
    <location>
        <position position="139"/>
    </location>
</feature>
<dbReference type="Gene3D" id="1.25.40.20">
    <property type="entry name" value="Ankyrin repeat-containing domain"/>
    <property type="match status" value="1"/>
</dbReference>
<dbReference type="EMBL" id="QDEB01103514">
    <property type="protein sequence ID" value="RZC22684.1"/>
    <property type="molecule type" value="Genomic_DNA"/>
</dbReference>
<dbReference type="OrthoDB" id="5806726at2759"/>
<evidence type="ECO:0000313" key="4">
    <source>
        <dbReference type="Proteomes" id="UP000292052"/>
    </source>
</evidence>
<dbReference type="Pfam" id="PF12796">
    <property type="entry name" value="Ank_2"/>
    <property type="match status" value="1"/>
</dbReference>
<dbReference type="PROSITE" id="PS50297">
    <property type="entry name" value="ANK_REP_REGION"/>
    <property type="match status" value="1"/>
</dbReference>
<dbReference type="InterPro" id="IPR036770">
    <property type="entry name" value="Ankyrin_rpt-contain_sf"/>
</dbReference>
<evidence type="ECO:0000256" key="2">
    <source>
        <dbReference type="SAM" id="MobiDB-lite"/>
    </source>
</evidence>
<feature type="region of interest" description="Disordered" evidence="2">
    <location>
        <begin position="1"/>
        <end position="42"/>
    </location>
</feature>
<comment type="caution">
    <text evidence="3">The sequence shown here is derived from an EMBL/GenBank/DDBJ whole genome shotgun (WGS) entry which is preliminary data.</text>
</comment>
<proteinExistence type="predicted"/>
<dbReference type="InterPro" id="IPR053210">
    <property type="entry name" value="ANKRD12"/>
</dbReference>
<dbReference type="SMART" id="SM00248">
    <property type="entry name" value="ANK"/>
    <property type="match status" value="2"/>
</dbReference>
<dbReference type="STRING" id="1661398.A0A482VGF5"/>
<protein>
    <submittedName>
        <fullName evidence="3">Ankyrin repeat domain containing protein</fullName>
    </submittedName>
</protein>
<name>A0A482VGF5_ASBVE</name>
<accession>A0A482VGF5</accession>
<gene>
    <name evidence="3" type="ORF">BDFB_007733</name>
</gene>
<dbReference type="SUPFAM" id="SSF48403">
    <property type="entry name" value="Ankyrin repeat"/>
    <property type="match status" value="1"/>
</dbReference>
<dbReference type="PANTHER" id="PTHR24149:SF14">
    <property type="entry name" value="ANKYRIN REPEAT DOMAIN 12"/>
    <property type="match status" value="1"/>
</dbReference>
<dbReference type="PROSITE" id="PS50088">
    <property type="entry name" value="ANK_REPEAT"/>
    <property type="match status" value="2"/>
</dbReference>
<feature type="repeat" description="ANK" evidence="1">
    <location>
        <begin position="39"/>
        <end position="81"/>
    </location>
</feature>
<sequence>MSEREQMALLMQMTSSSKDVGLKSPSSSNSSRSKDRNKRGETPLHLVAFKGVEQIEACNHGWYEVAFRLVQAGANVNAKGHENDTPLHDAAINGHLKPVNLLIERGADIHAKNSKGKMPLDVAVVAVTPYLLNSNLPLP</sequence>
<dbReference type="Proteomes" id="UP000292052">
    <property type="component" value="Unassembled WGS sequence"/>
</dbReference>
<dbReference type="AlphaFoldDB" id="A0A482VGF5"/>
<dbReference type="GO" id="GO:0005654">
    <property type="term" value="C:nucleoplasm"/>
    <property type="evidence" value="ECO:0007669"/>
    <property type="project" value="TreeGrafter"/>
</dbReference>
<reference evidence="3 4" key="1">
    <citation type="submission" date="2017-03" db="EMBL/GenBank/DDBJ databases">
        <title>Genome of the blue death feigning beetle - Asbolus verrucosus.</title>
        <authorList>
            <person name="Rider S.D."/>
        </authorList>
    </citation>
    <scope>NUCLEOTIDE SEQUENCE [LARGE SCALE GENOMIC DNA]</scope>
    <source>
        <strain evidence="3">Butters</strain>
        <tissue evidence="3">Head and leg muscle</tissue>
    </source>
</reference>
<evidence type="ECO:0000256" key="1">
    <source>
        <dbReference type="PROSITE-ProRule" id="PRU00023"/>
    </source>
</evidence>
<keyword evidence="4" id="KW-1185">Reference proteome</keyword>
<keyword evidence="1" id="KW-0040">ANK repeat</keyword>
<organism evidence="3 4">
    <name type="scientific">Asbolus verrucosus</name>
    <name type="common">Desert ironclad beetle</name>
    <dbReference type="NCBI Taxonomy" id="1661398"/>
    <lineage>
        <taxon>Eukaryota</taxon>
        <taxon>Metazoa</taxon>
        <taxon>Ecdysozoa</taxon>
        <taxon>Arthropoda</taxon>
        <taxon>Hexapoda</taxon>
        <taxon>Insecta</taxon>
        <taxon>Pterygota</taxon>
        <taxon>Neoptera</taxon>
        <taxon>Endopterygota</taxon>
        <taxon>Coleoptera</taxon>
        <taxon>Polyphaga</taxon>
        <taxon>Cucujiformia</taxon>
        <taxon>Tenebrionidae</taxon>
        <taxon>Pimeliinae</taxon>
        <taxon>Asbolus</taxon>
    </lineage>
</organism>
<feature type="repeat" description="ANK" evidence="1">
    <location>
        <begin position="82"/>
        <end position="114"/>
    </location>
</feature>
<dbReference type="PANTHER" id="PTHR24149">
    <property type="entry name" value="ANKYRIN REPEAT DOMAIN-CONTAINING PROTEIN 12"/>
    <property type="match status" value="1"/>
</dbReference>